<feature type="region of interest" description="Disordered" evidence="1">
    <location>
        <begin position="1"/>
        <end position="23"/>
    </location>
</feature>
<dbReference type="PANTHER" id="PTHR48478:SF1">
    <property type="entry name" value="LECTIN-LIKE"/>
    <property type="match status" value="1"/>
</dbReference>
<reference evidence="2 3" key="1">
    <citation type="journal article" date="2023" name="BMC Biotechnol.">
        <title>Vitis rotundifolia cv Carlos genome sequencing.</title>
        <authorList>
            <person name="Huff M."/>
            <person name="Hulse-Kemp A."/>
            <person name="Scheffler B."/>
            <person name="Youngblood R."/>
            <person name="Simpson S."/>
            <person name="Babiker E."/>
            <person name="Staton M."/>
        </authorList>
    </citation>
    <scope>NUCLEOTIDE SEQUENCE [LARGE SCALE GENOMIC DNA]</scope>
    <source>
        <tissue evidence="2">Leaf</tissue>
    </source>
</reference>
<keyword evidence="3" id="KW-1185">Reference proteome</keyword>
<evidence type="ECO:0000313" key="3">
    <source>
        <dbReference type="Proteomes" id="UP001168098"/>
    </source>
</evidence>
<name>A0AA39AKM3_VITRO</name>
<evidence type="ECO:0000313" key="2">
    <source>
        <dbReference type="EMBL" id="KAJ9707954.1"/>
    </source>
</evidence>
<dbReference type="Pfam" id="PF14299">
    <property type="entry name" value="PP2"/>
    <property type="match status" value="1"/>
</dbReference>
<feature type="compositionally biased region" description="Low complexity" evidence="1">
    <location>
        <begin position="1"/>
        <end position="15"/>
    </location>
</feature>
<dbReference type="Proteomes" id="UP001168098">
    <property type="component" value="Unassembled WGS sequence"/>
</dbReference>
<evidence type="ECO:0000256" key="1">
    <source>
        <dbReference type="SAM" id="MobiDB-lite"/>
    </source>
</evidence>
<dbReference type="AlphaFoldDB" id="A0AA39AKM3"/>
<dbReference type="EMBL" id="JARBHA010000001">
    <property type="protein sequence ID" value="KAJ9707954.1"/>
    <property type="molecule type" value="Genomic_DNA"/>
</dbReference>
<protein>
    <submittedName>
        <fullName evidence="2">Uncharacterized protein</fullName>
    </submittedName>
</protein>
<dbReference type="GO" id="GO:0030246">
    <property type="term" value="F:carbohydrate binding"/>
    <property type="evidence" value="ECO:0007669"/>
    <property type="project" value="InterPro"/>
</dbReference>
<dbReference type="InterPro" id="IPR052147">
    <property type="entry name" value="PP2-like/Lectin"/>
</dbReference>
<dbReference type="InterPro" id="IPR025886">
    <property type="entry name" value="PP2-like"/>
</dbReference>
<proteinExistence type="predicted"/>
<accession>A0AA39AKM3</accession>
<dbReference type="PANTHER" id="PTHR48478">
    <property type="entry name" value="LECTIN-LIKE"/>
    <property type="match status" value="1"/>
</dbReference>
<comment type="caution">
    <text evidence="2">The sequence shown here is derived from an EMBL/GenBank/DDBJ whole genome shotgun (WGS) entry which is preliminary data.</text>
</comment>
<organism evidence="2 3">
    <name type="scientific">Vitis rotundifolia</name>
    <name type="common">Muscadine grape</name>
    <dbReference type="NCBI Taxonomy" id="103349"/>
    <lineage>
        <taxon>Eukaryota</taxon>
        <taxon>Viridiplantae</taxon>
        <taxon>Streptophyta</taxon>
        <taxon>Embryophyta</taxon>
        <taxon>Tracheophyta</taxon>
        <taxon>Spermatophyta</taxon>
        <taxon>Magnoliopsida</taxon>
        <taxon>eudicotyledons</taxon>
        <taxon>Gunneridae</taxon>
        <taxon>Pentapetalae</taxon>
        <taxon>rosids</taxon>
        <taxon>Vitales</taxon>
        <taxon>Vitaceae</taxon>
        <taxon>Viteae</taxon>
        <taxon>Vitis</taxon>
    </lineage>
</organism>
<sequence length="240" mass="27490">MGSSWSQDESSQLSEKPGETLSQTLDINTTAKETIQAKQIPHNYAAIMKDADSPVNESSIEKLNDQLYAGVLLNENRKKFWMEKKFNNNCFMMFARNLSITWAEDCRYWHWLKIKETSDAFVDVAELLNVCWLEVHGKFETAKLSPGIMYKVAFVVMMKDPAYGWRVPVNLKLALPDGNTQEHKENFREKPKGQWIEIPVGQFQTSAENIGEIEFSLFEYEGGDWKSGLVVKGVIIQPKN</sequence>
<gene>
    <name evidence="2" type="ORF">PVL29_000155</name>
</gene>